<dbReference type="InterPro" id="IPR042070">
    <property type="entry name" value="PucR_C-HTH_sf"/>
</dbReference>
<feature type="domain" description="PucR C-terminal helix-turn-helix" evidence="2">
    <location>
        <begin position="300"/>
        <end position="358"/>
    </location>
</feature>
<evidence type="ECO:0000313" key="5">
    <source>
        <dbReference type="Proteomes" id="UP001597483"/>
    </source>
</evidence>
<accession>A0ABW5HBX0</accession>
<feature type="domain" description="CdaR GGDEF-like" evidence="3">
    <location>
        <begin position="134"/>
        <end position="252"/>
    </location>
</feature>
<dbReference type="Gene3D" id="1.10.10.2840">
    <property type="entry name" value="PucR C-terminal helix-turn-helix domain"/>
    <property type="match status" value="1"/>
</dbReference>
<evidence type="ECO:0000259" key="2">
    <source>
        <dbReference type="Pfam" id="PF13556"/>
    </source>
</evidence>
<dbReference type="Pfam" id="PF13556">
    <property type="entry name" value="HTH_30"/>
    <property type="match status" value="1"/>
</dbReference>
<protein>
    <submittedName>
        <fullName evidence="4">PucR family transcriptional regulator</fullName>
    </submittedName>
</protein>
<dbReference type="Proteomes" id="UP001597483">
    <property type="component" value="Unassembled WGS sequence"/>
</dbReference>
<proteinExistence type="inferred from homology"/>
<dbReference type="InterPro" id="IPR051448">
    <property type="entry name" value="CdaR-like_regulators"/>
</dbReference>
<comment type="caution">
    <text evidence="4">The sequence shown here is derived from an EMBL/GenBank/DDBJ whole genome shotgun (WGS) entry which is preliminary data.</text>
</comment>
<keyword evidence="5" id="KW-1185">Reference proteome</keyword>
<comment type="similarity">
    <text evidence="1">Belongs to the CdaR family.</text>
</comment>
<name>A0ABW5HBX0_9PSEU</name>
<sequence length="371" mass="40235">MRAKDSDALSRLVFATRSGGLSHLVHAIREVLDADVGLFDLSGSTLAASPSRSIWAADALLGARDGDVVEGCAVRAVEVDGERVACLAVRTESDDGAVLPVAVDLVAIELMRLRAAQVGWRELVSGLLDDILAGRVSEDDAVARLRAAGLDVSRPFRMLVGWADLPAGARRSLPWGGIYALMNGQREPFLRVVRDGRVLMLVPDDDLPDRIAETLLRQLSRLGAGARVGVSLPHRGAAGVRVGFFEASSALEEGEGVHHPRRLDLVRLLVMTNAAVPLGELAREQLRPLLDYDAAHGTALLETFRVYLETDRDIVRATERLFIHRNTLRYRLRQITGLLDVDLDSVATIATLWLALRALDGEGAFDKGNVQ</sequence>
<dbReference type="InterPro" id="IPR025736">
    <property type="entry name" value="PucR_C-HTH_dom"/>
</dbReference>
<reference evidence="5" key="1">
    <citation type="journal article" date="2019" name="Int. J. Syst. Evol. Microbiol.">
        <title>The Global Catalogue of Microorganisms (GCM) 10K type strain sequencing project: providing services to taxonomists for standard genome sequencing and annotation.</title>
        <authorList>
            <consortium name="The Broad Institute Genomics Platform"/>
            <consortium name="The Broad Institute Genome Sequencing Center for Infectious Disease"/>
            <person name="Wu L."/>
            <person name="Ma J."/>
        </authorList>
    </citation>
    <scope>NUCLEOTIDE SEQUENCE [LARGE SCALE GENOMIC DNA]</scope>
    <source>
        <strain evidence="5">CGMCC 4.7641</strain>
    </source>
</reference>
<evidence type="ECO:0000256" key="1">
    <source>
        <dbReference type="ARBA" id="ARBA00006754"/>
    </source>
</evidence>
<organism evidence="4 5">
    <name type="scientific">Amycolatopsis silviterrae</name>
    <dbReference type="NCBI Taxonomy" id="1656914"/>
    <lineage>
        <taxon>Bacteria</taxon>
        <taxon>Bacillati</taxon>
        <taxon>Actinomycetota</taxon>
        <taxon>Actinomycetes</taxon>
        <taxon>Pseudonocardiales</taxon>
        <taxon>Pseudonocardiaceae</taxon>
        <taxon>Amycolatopsis</taxon>
    </lineage>
</organism>
<dbReference type="PANTHER" id="PTHR33744">
    <property type="entry name" value="CARBOHYDRATE DIACID REGULATOR"/>
    <property type="match status" value="1"/>
</dbReference>
<gene>
    <name evidence="4" type="ORF">ACFSVL_24830</name>
</gene>
<dbReference type="RefSeq" id="WP_378307943.1">
    <property type="nucleotide sequence ID" value="NZ_JBHUKS010000017.1"/>
</dbReference>
<dbReference type="InterPro" id="IPR041522">
    <property type="entry name" value="CdaR_GGDEF"/>
</dbReference>
<dbReference type="EMBL" id="JBHUKS010000017">
    <property type="protein sequence ID" value="MFD2470639.1"/>
    <property type="molecule type" value="Genomic_DNA"/>
</dbReference>
<dbReference type="PANTHER" id="PTHR33744:SF1">
    <property type="entry name" value="DNA-BINDING TRANSCRIPTIONAL ACTIVATOR ADER"/>
    <property type="match status" value="1"/>
</dbReference>
<dbReference type="Pfam" id="PF17853">
    <property type="entry name" value="GGDEF_2"/>
    <property type="match status" value="1"/>
</dbReference>
<evidence type="ECO:0000313" key="4">
    <source>
        <dbReference type="EMBL" id="MFD2470639.1"/>
    </source>
</evidence>
<evidence type="ECO:0000259" key="3">
    <source>
        <dbReference type="Pfam" id="PF17853"/>
    </source>
</evidence>